<dbReference type="PANTHER" id="PTHR37489:SF1">
    <property type="entry name" value="DUF3500 DOMAIN-CONTAINING PROTEIN"/>
    <property type="match status" value="1"/>
</dbReference>
<dbReference type="EMBL" id="WMBA01000036">
    <property type="protein sequence ID" value="MTD56554.1"/>
    <property type="molecule type" value="Genomic_DNA"/>
</dbReference>
<protein>
    <submittedName>
        <fullName evidence="1">DUF3500 domain-containing protein</fullName>
    </submittedName>
</protein>
<comment type="caution">
    <text evidence="1">The sequence shown here is derived from an EMBL/GenBank/DDBJ whole genome shotgun (WGS) entry which is preliminary data.</text>
</comment>
<proteinExistence type="predicted"/>
<keyword evidence="2" id="KW-1185">Reference proteome</keyword>
<gene>
    <name evidence="1" type="ORF">GKO32_21640</name>
</gene>
<dbReference type="Proteomes" id="UP000440096">
    <property type="component" value="Unassembled WGS sequence"/>
</dbReference>
<evidence type="ECO:0000313" key="2">
    <source>
        <dbReference type="Proteomes" id="UP000440096"/>
    </source>
</evidence>
<dbReference type="AlphaFoldDB" id="A0A6N7Z6L0"/>
<reference evidence="1 2" key="1">
    <citation type="submission" date="2019-11" db="EMBL/GenBank/DDBJ databases">
        <title>Draft genome of Amycolatopsis RM579.</title>
        <authorList>
            <person name="Duangmal K."/>
            <person name="Mingma R."/>
        </authorList>
    </citation>
    <scope>NUCLEOTIDE SEQUENCE [LARGE SCALE GENOMIC DNA]</scope>
    <source>
        <strain evidence="1 2">RM579</strain>
    </source>
</reference>
<evidence type="ECO:0000313" key="1">
    <source>
        <dbReference type="EMBL" id="MTD56554.1"/>
    </source>
</evidence>
<dbReference type="Pfam" id="PF12006">
    <property type="entry name" value="DUF3500"/>
    <property type="match status" value="1"/>
</dbReference>
<dbReference type="PANTHER" id="PTHR37489">
    <property type="entry name" value="DUF3500 DOMAIN-CONTAINING PROTEIN"/>
    <property type="match status" value="1"/>
</dbReference>
<organism evidence="1 2">
    <name type="scientific">Amycolatopsis pithecellobii</name>
    <dbReference type="NCBI Taxonomy" id="664692"/>
    <lineage>
        <taxon>Bacteria</taxon>
        <taxon>Bacillati</taxon>
        <taxon>Actinomycetota</taxon>
        <taxon>Actinomycetes</taxon>
        <taxon>Pseudonocardiales</taxon>
        <taxon>Pseudonocardiaceae</taxon>
        <taxon>Amycolatopsis</taxon>
    </lineage>
</organism>
<dbReference type="OrthoDB" id="581140at2"/>
<accession>A0A6N7Z6L0</accession>
<name>A0A6N7Z6L0_9PSEU</name>
<sequence length="412" mass="46042">MAARSFRGVTPRPSGIFPLDRDVFVRDKLPPELLAVMDNVHRNALAPYSGITSDGTVQSGLFSLEGGPEADIATMVAAAADYLAGLKPLERTAGQLSTDAEQWRLWTNAYPTWRPHGLLLADMSHTQRDAALAVLRASLSVEGYERTRTVMLFNQILGELIDDYTATLQEWMYRFTVFGVPSETEPWGWQLAGHHLDLHCLVVRGRMVLTPAFLGAEPAVADDGPWAGRRLFDEETRIARDLMASLRAGQRERATIFSSMKTKDLPAELNHPTEGRMRATTGADNLVLPYQGIRAAEFGSDAGELLLELVGTYVGLGPAEQARNRLEQVRRHLDDTFFAWVGDPDQRETFYYRIHSPVILIEFDHHPGVFLANDDAANFHVHTVVRTPNGNDYGKDLLRQHYSSHHRHLHDG</sequence>
<dbReference type="InterPro" id="IPR021889">
    <property type="entry name" value="DUF3500"/>
</dbReference>